<evidence type="ECO:0000313" key="2">
    <source>
        <dbReference type="Proteomes" id="UP001497700"/>
    </source>
</evidence>
<dbReference type="Proteomes" id="UP001497700">
    <property type="component" value="Unassembled WGS sequence"/>
</dbReference>
<sequence length="827" mass="90507">MLCWALTLLQATPILTVRVDTLGTRVRSSRQNILTERDTFQESYSPIPQSQAPVITSSYTTAVPSSPVPQLDTAGTVATTLQTGDSSGTATLSTTAVPSGPETNVSNTSTMAPTAATPDIFGTPISTNAPPSYFTVQKDHPVPRKGIRGPAPISTNKFYANFFLKNQITPAYVHPYTLTWARGQGTSSSWGMAISHSEEDQLHFGNVSADTGAVQYFANPVGIHSLSLSATELGSKTALTTDNLSSHSANVNLHFNSSANPLITFPLVQGMGFVTAVYKGGTPLIETGVFFKTVTKSTRGPKQGMTKYTFYLEDGKVWHVYAYSAKGDTFDLTVVNNKMAQAAKPFDGIVQIAKDSGNGAETTIDAASGSYPIGVTLSGSVAASQGTYTFTFQKGGFSNVKLLMYALPHHVESFNDATNKSISVAKLRTTTKGMAMGVVADSWTMVEPNMPVTMGFAPWERVHGEKKILNDMAISTILPVAKNESSQDVDMQSNQNSMYFSGKALAKFALISFTAKELLKDGSLSEDSRKKLEVAFGRFVENRQQFPLYYDAAWGGLVSSATYLTGNDGEDFGNTYYNDHHFHYGYFIHAAAIIGHLNPDWLKNKTNVDFVNSMVRDIANPSPSDKFFPVFRNFDWYHGHSWAHGLYETADGKDQESSSEDAMHAYAIKMWGKTIGDANMEARGNLMLAIIARSLSRYYLYQDSNDIQPQNFVGNRVAGILFENKCDHTTYFGAKTEYVQGIHMIPLLPSTKLTRPENFVKQEWDTYFSNGRADQVEGGWKGILYGNLATIQPKDAWDFFTQKNFDPSSLDGGASLTWYLAYCAALM</sequence>
<dbReference type="EMBL" id="MU393421">
    <property type="protein sequence ID" value="KAI4871128.1"/>
    <property type="molecule type" value="Genomic_DNA"/>
</dbReference>
<keyword evidence="1" id="KW-0378">Hydrolase</keyword>
<keyword evidence="2" id="KW-1185">Reference proteome</keyword>
<accession>A0ACB9ZHT0</accession>
<organism evidence="1 2">
    <name type="scientific">Hypoxylon rubiginosum</name>
    <dbReference type="NCBI Taxonomy" id="110542"/>
    <lineage>
        <taxon>Eukaryota</taxon>
        <taxon>Fungi</taxon>
        <taxon>Dikarya</taxon>
        <taxon>Ascomycota</taxon>
        <taxon>Pezizomycotina</taxon>
        <taxon>Sordariomycetes</taxon>
        <taxon>Xylariomycetidae</taxon>
        <taxon>Xylariales</taxon>
        <taxon>Hypoxylaceae</taxon>
        <taxon>Hypoxylon</taxon>
    </lineage>
</organism>
<gene>
    <name evidence="1" type="ORF">F4820DRAFT_442556</name>
</gene>
<reference evidence="1 2" key="1">
    <citation type="journal article" date="2022" name="New Phytol.">
        <title>Ecological generalism drives hyperdiversity of secondary metabolite gene clusters in xylarialean endophytes.</title>
        <authorList>
            <person name="Franco M.E.E."/>
            <person name="Wisecaver J.H."/>
            <person name="Arnold A.E."/>
            <person name="Ju Y.M."/>
            <person name="Slot J.C."/>
            <person name="Ahrendt S."/>
            <person name="Moore L.P."/>
            <person name="Eastman K.E."/>
            <person name="Scott K."/>
            <person name="Konkel Z."/>
            <person name="Mondo S.J."/>
            <person name="Kuo A."/>
            <person name="Hayes R.D."/>
            <person name="Haridas S."/>
            <person name="Andreopoulos B."/>
            <person name="Riley R."/>
            <person name="LaButti K."/>
            <person name="Pangilinan J."/>
            <person name="Lipzen A."/>
            <person name="Amirebrahimi M."/>
            <person name="Yan J."/>
            <person name="Adam C."/>
            <person name="Keymanesh K."/>
            <person name="Ng V."/>
            <person name="Louie K."/>
            <person name="Northen T."/>
            <person name="Drula E."/>
            <person name="Henrissat B."/>
            <person name="Hsieh H.M."/>
            <person name="Youens-Clark K."/>
            <person name="Lutzoni F."/>
            <person name="Miadlikowska J."/>
            <person name="Eastwood D.C."/>
            <person name="Hamelin R.C."/>
            <person name="Grigoriev I.V."/>
            <person name="U'Ren J.M."/>
        </authorList>
    </citation>
    <scope>NUCLEOTIDE SEQUENCE [LARGE SCALE GENOMIC DNA]</scope>
    <source>
        <strain evidence="1 2">CBS 119005</strain>
    </source>
</reference>
<protein>
    <submittedName>
        <fullName evidence="1">Glycoside hydrolase family 81 protein</fullName>
    </submittedName>
</protein>
<evidence type="ECO:0000313" key="1">
    <source>
        <dbReference type="EMBL" id="KAI4871128.1"/>
    </source>
</evidence>
<proteinExistence type="predicted"/>
<name>A0ACB9ZHT0_9PEZI</name>
<comment type="caution">
    <text evidence="1">The sequence shown here is derived from an EMBL/GenBank/DDBJ whole genome shotgun (WGS) entry which is preliminary data.</text>
</comment>